<dbReference type="Proteomes" id="UP001240447">
    <property type="component" value="Unassembled WGS sequence"/>
</dbReference>
<keyword evidence="2" id="KW-1185">Reference proteome</keyword>
<dbReference type="InterPro" id="IPR008554">
    <property type="entry name" value="Glutaredoxin-like"/>
</dbReference>
<dbReference type="InterPro" id="IPR036249">
    <property type="entry name" value="Thioredoxin-like_sf"/>
</dbReference>
<organism evidence="1 2">
    <name type="scientific">Nocardioides massiliensis</name>
    <dbReference type="NCBI Taxonomy" id="1325935"/>
    <lineage>
        <taxon>Bacteria</taxon>
        <taxon>Bacillati</taxon>
        <taxon>Actinomycetota</taxon>
        <taxon>Actinomycetes</taxon>
        <taxon>Propionibacteriales</taxon>
        <taxon>Nocardioidaceae</taxon>
        <taxon>Nocardioides</taxon>
    </lineage>
</organism>
<dbReference type="SUPFAM" id="SSF52833">
    <property type="entry name" value="Thioredoxin-like"/>
    <property type="match status" value="1"/>
</dbReference>
<name>A0ABT9NML2_9ACTN</name>
<evidence type="ECO:0000313" key="2">
    <source>
        <dbReference type="Proteomes" id="UP001240447"/>
    </source>
</evidence>
<dbReference type="EMBL" id="JAUSQM010000001">
    <property type="protein sequence ID" value="MDP9821662.1"/>
    <property type="molecule type" value="Genomic_DNA"/>
</dbReference>
<dbReference type="RefSeq" id="WP_068124443.1">
    <property type="nucleotide sequence ID" value="NZ_CCXJ01000717.1"/>
</dbReference>
<proteinExistence type="predicted"/>
<dbReference type="PANTHER" id="PTHR33558:SF1">
    <property type="entry name" value="GLUTAREDOXIN-LIKE PROTEIN C5ORF63 HOMOLOG"/>
    <property type="match status" value="1"/>
</dbReference>
<dbReference type="Gene3D" id="3.40.30.10">
    <property type="entry name" value="Glutaredoxin"/>
    <property type="match status" value="1"/>
</dbReference>
<sequence>MSAEKASSARVRVYTRPGCHLCDQAIAVVAAVCGELGETWETVDITSDAARDEGLLERFHDEIPVTFVDGRQHDFWRVDADRLRAALAGGPERRRWWRRRA</sequence>
<protein>
    <submittedName>
        <fullName evidence="1">Glutaredoxin</fullName>
    </submittedName>
</protein>
<accession>A0ABT9NML2</accession>
<dbReference type="PANTHER" id="PTHR33558">
    <property type="entry name" value="GLUTAREDOXIN-LIKE PROTEIN C5ORF63 HOMOLOG"/>
    <property type="match status" value="1"/>
</dbReference>
<evidence type="ECO:0000313" key="1">
    <source>
        <dbReference type="EMBL" id="MDP9821662.1"/>
    </source>
</evidence>
<dbReference type="Pfam" id="PF05768">
    <property type="entry name" value="Glrx-like"/>
    <property type="match status" value="1"/>
</dbReference>
<comment type="caution">
    <text evidence="1">The sequence shown here is derived from an EMBL/GenBank/DDBJ whole genome shotgun (WGS) entry which is preliminary data.</text>
</comment>
<reference evidence="1 2" key="1">
    <citation type="submission" date="2023-07" db="EMBL/GenBank/DDBJ databases">
        <title>Sequencing the genomes of 1000 actinobacteria strains.</title>
        <authorList>
            <person name="Klenk H.-P."/>
        </authorList>
    </citation>
    <scope>NUCLEOTIDE SEQUENCE [LARGE SCALE GENOMIC DNA]</scope>
    <source>
        <strain evidence="1 2">GD13</strain>
    </source>
</reference>
<gene>
    <name evidence="1" type="ORF">J2S59_001471</name>
</gene>
<dbReference type="InterPro" id="IPR052565">
    <property type="entry name" value="Glutaredoxin-like_YDR286C"/>
</dbReference>